<evidence type="ECO:0000256" key="4">
    <source>
        <dbReference type="SAM" id="MobiDB-lite"/>
    </source>
</evidence>
<accession>A0A8J2QUD9</accession>
<dbReference type="Proteomes" id="UP000789524">
    <property type="component" value="Unassembled WGS sequence"/>
</dbReference>
<dbReference type="InterPro" id="IPR031311">
    <property type="entry name" value="CHIT_BIND_RR_consensus"/>
</dbReference>
<dbReference type="PROSITE" id="PS00233">
    <property type="entry name" value="CHIT_BIND_RR_1"/>
    <property type="match status" value="1"/>
</dbReference>
<proteinExistence type="predicted"/>
<dbReference type="PANTHER" id="PTHR12236">
    <property type="entry name" value="STRUCTURAL CONTITUENT OF CUTICLE"/>
    <property type="match status" value="1"/>
</dbReference>
<reference evidence="6" key="1">
    <citation type="submission" date="2021-09" db="EMBL/GenBank/DDBJ databases">
        <authorList>
            <person name="Martin H S."/>
        </authorList>
    </citation>
    <scope>NUCLEOTIDE SEQUENCE</scope>
</reference>
<dbReference type="InterPro" id="IPR051217">
    <property type="entry name" value="Insect_Cuticle_Struc_Prot"/>
</dbReference>
<dbReference type="GO" id="GO:0005615">
    <property type="term" value="C:extracellular space"/>
    <property type="evidence" value="ECO:0007669"/>
    <property type="project" value="TreeGrafter"/>
</dbReference>
<keyword evidence="7" id="KW-1185">Reference proteome</keyword>
<feature type="region of interest" description="Disordered" evidence="4">
    <location>
        <begin position="100"/>
        <end position="140"/>
    </location>
</feature>
<dbReference type="PRINTS" id="PR00947">
    <property type="entry name" value="CUTICLE"/>
</dbReference>
<dbReference type="PANTHER" id="PTHR12236:SF86">
    <property type="entry name" value="CCP84AC-RELATED"/>
    <property type="match status" value="1"/>
</dbReference>
<feature type="compositionally biased region" description="Polar residues" evidence="4">
    <location>
        <begin position="100"/>
        <end position="109"/>
    </location>
</feature>
<evidence type="ECO:0000313" key="6">
    <source>
        <dbReference type="EMBL" id="CAG9566548.1"/>
    </source>
</evidence>
<dbReference type="EMBL" id="CAKASE010000057">
    <property type="protein sequence ID" value="CAG9566548.1"/>
    <property type="molecule type" value="Genomic_DNA"/>
</dbReference>
<gene>
    <name evidence="6" type="ORF">DCHRY22_LOCUS7167</name>
</gene>
<comment type="caution">
    <text evidence="6">The sequence shown here is derived from an EMBL/GenBank/DDBJ whole genome shotgun (WGS) entry which is preliminary data.</text>
</comment>
<sequence length="169" mass="18638">MKSQLAFLCAVLMTAQGMFLHPAPVPILFGHYPEPNYSFAYDVNDAQTGDIKSQHESRRGDIVIGQYALVQPDGIKRTVDYTANDNTGFLATVNNQAENVKQESGNRQYVQDEAARTTSKPQEMQHSTASTASYNTQGWPDSVSATPVPATIIRNSIIHPSYPKGHPWN</sequence>
<organism evidence="6 7">
    <name type="scientific">Danaus chrysippus</name>
    <name type="common">African queen</name>
    <dbReference type="NCBI Taxonomy" id="151541"/>
    <lineage>
        <taxon>Eukaryota</taxon>
        <taxon>Metazoa</taxon>
        <taxon>Ecdysozoa</taxon>
        <taxon>Arthropoda</taxon>
        <taxon>Hexapoda</taxon>
        <taxon>Insecta</taxon>
        <taxon>Pterygota</taxon>
        <taxon>Neoptera</taxon>
        <taxon>Endopterygota</taxon>
        <taxon>Lepidoptera</taxon>
        <taxon>Glossata</taxon>
        <taxon>Ditrysia</taxon>
        <taxon>Papilionoidea</taxon>
        <taxon>Nymphalidae</taxon>
        <taxon>Danainae</taxon>
        <taxon>Danaini</taxon>
        <taxon>Danaina</taxon>
        <taxon>Danaus</taxon>
        <taxon>Anosia</taxon>
    </lineage>
</organism>
<dbReference type="AlphaFoldDB" id="A0A8J2QUD9"/>
<name>A0A8J2QUD9_9NEOP</name>
<dbReference type="Pfam" id="PF00379">
    <property type="entry name" value="Chitin_bind_4"/>
    <property type="match status" value="1"/>
</dbReference>
<evidence type="ECO:0000256" key="5">
    <source>
        <dbReference type="SAM" id="SignalP"/>
    </source>
</evidence>
<feature type="signal peptide" evidence="5">
    <location>
        <begin position="1"/>
        <end position="17"/>
    </location>
</feature>
<dbReference type="PROSITE" id="PS51155">
    <property type="entry name" value="CHIT_BIND_RR_2"/>
    <property type="match status" value="1"/>
</dbReference>
<evidence type="ECO:0000313" key="7">
    <source>
        <dbReference type="Proteomes" id="UP000789524"/>
    </source>
</evidence>
<feature type="compositionally biased region" description="Polar residues" evidence="4">
    <location>
        <begin position="116"/>
        <end position="140"/>
    </location>
</feature>
<dbReference type="GO" id="GO:0042302">
    <property type="term" value="F:structural constituent of cuticle"/>
    <property type="evidence" value="ECO:0007669"/>
    <property type="project" value="UniProtKB-UniRule"/>
</dbReference>
<evidence type="ECO:0000256" key="1">
    <source>
        <dbReference type="ARBA" id="ARBA00022460"/>
    </source>
</evidence>
<evidence type="ECO:0000256" key="2">
    <source>
        <dbReference type="ARBA" id="ARBA00022729"/>
    </source>
</evidence>
<protein>
    <submittedName>
        <fullName evidence="6">(African queen) hypothetical protein</fullName>
    </submittedName>
</protein>
<dbReference type="OrthoDB" id="7423444at2759"/>
<dbReference type="InterPro" id="IPR000618">
    <property type="entry name" value="Insect_cuticle"/>
</dbReference>
<keyword evidence="2 5" id="KW-0732">Signal</keyword>
<feature type="chain" id="PRO_5035172535" evidence="5">
    <location>
        <begin position="18"/>
        <end position="169"/>
    </location>
</feature>
<keyword evidence="1 3" id="KW-0193">Cuticle</keyword>
<dbReference type="GO" id="GO:0031012">
    <property type="term" value="C:extracellular matrix"/>
    <property type="evidence" value="ECO:0007669"/>
    <property type="project" value="TreeGrafter"/>
</dbReference>
<evidence type="ECO:0000256" key="3">
    <source>
        <dbReference type="PROSITE-ProRule" id="PRU00497"/>
    </source>
</evidence>